<proteinExistence type="inferred from homology"/>
<dbReference type="Gene3D" id="1.10.10.10">
    <property type="entry name" value="Winged helix-like DNA-binding domain superfamily/Winged helix DNA-binding domain"/>
    <property type="match status" value="1"/>
</dbReference>
<dbReference type="SUPFAM" id="SSF88659">
    <property type="entry name" value="Sigma3 and sigma4 domains of RNA polymerase sigma factors"/>
    <property type="match status" value="1"/>
</dbReference>
<dbReference type="Proteomes" id="UP000050417">
    <property type="component" value="Unassembled WGS sequence"/>
</dbReference>
<sequence length="197" mass="22967">MSNLEADILRKLREGDGDAFTSVVETYQTPVYNLCYRMLGNPQEAEDAAQETFWRAYSNIKRYDEGRSFITWLLSIAAHYCIDQQRKRRLPTFSMELIPDEIVPGSTPDPENTFNKSEEERVMRRVLSTLKPTDRAAIVLRYWYEMSEEEISESLDLSVSAVKSRLFRARKQLAEEWKSEHPESANSERKCHESPAF</sequence>
<keyword evidence="2" id="KW-0805">Transcription regulation</keyword>
<dbReference type="InterPro" id="IPR013324">
    <property type="entry name" value="RNA_pol_sigma_r3/r4-like"/>
</dbReference>
<feature type="region of interest" description="Disordered" evidence="5">
    <location>
        <begin position="176"/>
        <end position="197"/>
    </location>
</feature>
<evidence type="ECO:0000256" key="1">
    <source>
        <dbReference type="ARBA" id="ARBA00010641"/>
    </source>
</evidence>
<dbReference type="InterPro" id="IPR036388">
    <property type="entry name" value="WH-like_DNA-bd_sf"/>
</dbReference>
<dbReference type="AlphaFoldDB" id="A0A0P6XJP9"/>
<dbReference type="SUPFAM" id="SSF88946">
    <property type="entry name" value="Sigma2 domain of RNA polymerase sigma factors"/>
    <property type="match status" value="1"/>
</dbReference>
<organism evidence="8 9">
    <name type="scientific">Ornatilinea apprima</name>
    <dbReference type="NCBI Taxonomy" id="1134406"/>
    <lineage>
        <taxon>Bacteria</taxon>
        <taxon>Bacillati</taxon>
        <taxon>Chloroflexota</taxon>
        <taxon>Anaerolineae</taxon>
        <taxon>Anaerolineales</taxon>
        <taxon>Anaerolineaceae</taxon>
        <taxon>Ornatilinea</taxon>
    </lineage>
</organism>
<feature type="domain" description="RNA polymerase sigma-70 region 2" evidence="6">
    <location>
        <begin position="24"/>
        <end position="89"/>
    </location>
</feature>
<comment type="similarity">
    <text evidence="1">Belongs to the sigma-70 factor family. ECF subfamily.</text>
</comment>
<dbReference type="GO" id="GO:0016987">
    <property type="term" value="F:sigma factor activity"/>
    <property type="evidence" value="ECO:0007669"/>
    <property type="project" value="UniProtKB-KW"/>
</dbReference>
<evidence type="ECO:0000313" key="8">
    <source>
        <dbReference type="EMBL" id="KPL76001.1"/>
    </source>
</evidence>
<keyword evidence="9" id="KW-1185">Reference proteome</keyword>
<dbReference type="NCBIfam" id="TIGR02937">
    <property type="entry name" value="sigma70-ECF"/>
    <property type="match status" value="1"/>
</dbReference>
<dbReference type="InterPro" id="IPR007627">
    <property type="entry name" value="RNA_pol_sigma70_r2"/>
</dbReference>
<protein>
    <recommendedName>
        <fullName evidence="10">RNA polymerase subunit sigma-24</fullName>
    </recommendedName>
</protein>
<evidence type="ECO:0000256" key="5">
    <source>
        <dbReference type="SAM" id="MobiDB-lite"/>
    </source>
</evidence>
<name>A0A0P6XJP9_9CHLR</name>
<accession>A0A0P6XJP9</accession>
<dbReference type="GO" id="GO:0006352">
    <property type="term" value="P:DNA-templated transcription initiation"/>
    <property type="evidence" value="ECO:0007669"/>
    <property type="project" value="InterPro"/>
</dbReference>
<evidence type="ECO:0000256" key="2">
    <source>
        <dbReference type="ARBA" id="ARBA00023015"/>
    </source>
</evidence>
<dbReference type="InterPro" id="IPR039425">
    <property type="entry name" value="RNA_pol_sigma-70-like"/>
</dbReference>
<reference evidence="8 9" key="1">
    <citation type="submission" date="2015-07" db="EMBL/GenBank/DDBJ databases">
        <title>Genome sequence of Ornatilinea apprima DSM 23815.</title>
        <authorList>
            <person name="Hemp J."/>
            <person name="Ward L.M."/>
            <person name="Pace L.A."/>
            <person name="Fischer W.W."/>
        </authorList>
    </citation>
    <scope>NUCLEOTIDE SEQUENCE [LARGE SCALE GENOMIC DNA]</scope>
    <source>
        <strain evidence="8 9">P3M-1</strain>
    </source>
</reference>
<dbReference type="InterPro" id="IPR013325">
    <property type="entry name" value="RNA_pol_sigma_r2"/>
</dbReference>
<keyword evidence="4" id="KW-0804">Transcription</keyword>
<dbReference type="RefSeq" id="WP_075063180.1">
    <property type="nucleotide sequence ID" value="NZ_LGCL01000026.1"/>
</dbReference>
<gene>
    <name evidence="8" type="ORF">ADN00_11595</name>
</gene>
<evidence type="ECO:0008006" key="10">
    <source>
        <dbReference type="Google" id="ProtNLM"/>
    </source>
</evidence>
<evidence type="ECO:0000259" key="6">
    <source>
        <dbReference type="Pfam" id="PF04542"/>
    </source>
</evidence>
<dbReference type="InterPro" id="IPR013249">
    <property type="entry name" value="RNA_pol_sigma70_r4_t2"/>
</dbReference>
<feature type="domain" description="RNA polymerase sigma factor 70 region 4 type 2" evidence="7">
    <location>
        <begin position="123"/>
        <end position="173"/>
    </location>
</feature>
<dbReference type="Gene3D" id="1.10.1740.10">
    <property type="match status" value="1"/>
</dbReference>
<evidence type="ECO:0000313" key="9">
    <source>
        <dbReference type="Proteomes" id="UP000050417"/>
    </source>
</evidence>
<evidence type="ECO:0000256" key="3">
    <source>
        <dbReference type="ARBA" id="ARBA00023082"/>
    </source>
</evidence>
<dbReference type="InterPro" id="IPR014284">
    <property type="entry name" value="RNA_pol_sigma-70_dom"/>
</dbReference>
<comment type="caution">
    <text evidence="8">The sequence shown here is derived from an EMBL/GenBank/DDBJ whole genome shotgun (WGS) entry which is preliminary data.</text>
</comment>
<dbReference type="Pfam" id="PF04542">
    <property type="entry name" value="Sigma70_r2"/>
    <property type="match status" value="1"/>
</dbReference>
<dbReference type="PANTHER" id="PTHR43133:SF51">
    <property type="entry name" value="RNA POLYMERASE SIGMA FACTOR"/>
    <property type="match status" value="1"/>
</dbReference>
<dbReference type="STRING" id="1134406.ADN00_11595"/>
<dbReference type="GO" id="GO:0003677">
    <property type="term" value="F:DNA binding"/>
    <property type="evidence" value="ECO:0007669"/>
    <property type="project" value="InterPro"/>
</dbReference>
<dbReference type="PANTHER" id="PTHR43133">
    <property type="entry name" value="RNA POLYMERASE ECF-TYPE SIGMA FACTO"/>
    <property type="match status" value="1"/>
</dbReference>
<keyword evidence="3" id="KW-0731">Sigma factor</keyword>
<evidence type="ECO:0000256" key="4">
    <source>
        <dbReference type="ARBA" id="ARBA00023163"/>
    </source>
</evidence>
<dbReference type="OrthoDB" id="9785675at2"/>
<dbReference type="EMBL" id="LGCL01000026">
    <property type="protein sequence ID" value="KPL76001.1"/>
    <property type="molecule type" value="Genomic_DNA"/>
</dbReference>
<dbReference type="Pfam" id="PF08281">
    <property type="entry name" value="Sigma70_r4_2"/>
    <property type="match status" value="1"/>
</dbReference>
<evidence type="ECO:0000259" key="7">
    <source>
        <dbReference type="Pfam" id="PF08281"/>
    </source>
</evidence>